<dbReference type="RefSeq" id="WP_092312006.1">
    <property type="nucleotide sequence ID" value="NZ_FOZV01000006.1"/>
</dbReference>
<reference evidence="2" key="1">
    <citation type="submission" date="2016-10" db="EMBL/GenBank/DDBJ databases">
        <authorList>
            <person name="Varghese N."/>
            <person name="Submissions S."/>
        </authorList>
    </citation>
    <scope>NUCLEOTIDE SEQUENCE [LARGE SCALE GENOMIC DNA]</scope>
    <source>
        <strain evidence="2">CGMCC 1.10683</strain>
    </source>
</reference>
<dbReference type="EMBL" id="FOZV01000006">
    <property type="protein sequence ID" value="SFS81806.1"/>
    <property type="molecule type" value="Genomic_DNA"/>
</dbReference>
<organism evidence="1 2">
    <name type="scientific">Brevundimonas viscosa</name>
    <dbReference type="NCBI Taxonomy" id="871741"/>
    <lineage>
        <taxon>Bacteria</taxon>
        <taxon>Pseudomonadati</taxon>
        <taxon>Pseudomonadota</taxon>
        <taxon>Alphaproteobacteria</taxon>
        <taxon>Caulobacterales</taxon>
        <taxon>Caulobacteraceae</taxon>
        <taxon>Brevundimonas</taxon>
    </lineage>
</organism>
<dbReference type="Proteomes" id="UP000198788">
    <property type="component" value="Unassembled WGS sequence"/>
</dbReference>
<dbReference type="AlphaFoldDB" id="A0A1I6SXY7"/>
<evidence type="ECO:0000313" key="2">
    <source>
        <dbReference type="Proteomes" id="UP000198788"/>
    </source>
</evidence>
<protein>
    <recommendedName>
        <fullName evidence="3">DUF2927 domain-containing protein</fullName>
    </recommendedName>
</protein>
<dbReference type="STRING" id="871741.SAMN05192570_2783"/>
<dbReference type="OrthoDB" id="7218943at2"/>
<proteinExistence type="predicted"/>
<accession>A0A1I6SXY7</accession>
<sequence length="298" mass="31380">MTGPLLALSLAAALAGQDAAGAPPAAPQEPTTRLEDVVVSRPDALEALAREFVDSAAAAPAYRGLARWNAELCLGVVGLRAEAAHAIIDRVSDVARPLGVRLGQPGCAPNAVIVAASDGQQLAEALVAERRRAFRIGFTRSNRGARALEEFGASDAAVRWWHISFPYCASSGALAIRIFQGPPACASSFKRSTGIVDYLSRVLVIVDVPRLEGADLDQLSDYLAMVVLAQVDAEADLSRFDTVLNSFTPAGGEGGLTDWDRGYLEALYGAGRYRLDPEAHAEALAQLMSRQAAPGDAE</sequence>
<name>A0A1I6SXY7_9CAUL</name>
<evidence type="ECO:0008006" key="3">
    <source>
        <dbReference type="Google" id="ProtNLM"/>
    </source>
</evidence>
<gene>
    <name evidence="1" type="ORF">SAMN05192570_2783</name>
</gene>
<evidence type="ECO:0000313" key="1">
    <source>
        <dbReference type="EMBL" id="SFS81806.1"/>
    </source>
</evidence>
<keyword evidence="2" id="KW-1185">Reference proteome</keyword>